<dbReference type="EMBL" id="JACBXQ010000001">
    <property type="protein sequence ID" value="MBG9985419.1"/>
    <property type="molecule type" value="Genomic_DNA"/>
</dbReference>
<dbReference type="PANTHER" id="PTHR12818">
    <property type="entry name" value="TRNA (ADENINE(37)-N6)-METHYLTRANSFERASE"/>
    <property type="match status" value="1"/>
</dbReference>
<dbReference type="RefSeq" id="WP_197113624.1">
    <property type="nucleotide sequence ID" value="NZ_JACBXQ010000001.1"/>
</dbReference>
<dbReference type="InterPro" id="IPR036413">
    <property type="entry name" value="YaeB-like_sf"/>
</dbReference>
<keyword evidence="1" id="KW-0949">S-adenosyl-L-methionine</keyword>
<dbReference type="Proteomes" id="UP000721415">
    <property type="component" value="Unassembled WGS sequence"/>
</dbReference>
<sequence length="127" mass="14437">MQLKEIGTIHSPYTCQKNTPKQGRESNEILEIEIYPEYQDGCLGLEKGQKIVVIYWGDRADRTILQNKKRGVRPITGIFNSRSPHRSNPLAINQCTIIELNDNLIKVTGLDAFDRSPLLDIKSTLKN</sequence>
<reference evidence="4 5" key="1">
    <citation type="submission" date="2020-07" db="EMBL/GenBank/DDBJ databases">
        <title>Facklamia lactis sp. nov., isolated from raw milk.</title>
        <authorList>
            <person name="Doll E.V."/>
            <person name="Huptas C."/>
            <person name="Staib L."/>
            <person name="Wenning M."/>
            <person name="Scherer S."/>
        </authorList>
    </citation>
    <scope>NUCLEOTIDE SEQUENCE [LARGE SCALE GENOMIC DNA]</scope>
    <source>
        <strain evidence="4 5">DSM 111018</strain>
    </source>
</reference>
<comment type="caution">
    <text evidence="4">The sequence shown here is derived from an EMBL/GenBank/DDBJ whole genome shotgun (WGS) entry which is preliminary data.</text>
</comment>
<dbReference type="PANTHER" id="PTHR12818:SF0">
    <property type="entry name" value="TRNA (ADENINE(37)-N6)-METHYLTRANSFERASE"/>
    <property type="match status" value="1"/>
</dbReference>
<dbReference type="CDD" id="cd09281">
    <property type="entry name" value="UPF0066"/>
    <property type="match status" value="1"/>
</dbReference>
<accession>A0ABS0LMZ4</accession>
<dbReference type="NCBIfam" id="TIGR00104">
    <property type="entry name" value="tRNA_TsaA"/>
    <property type="match status" value="1"/>
</dbReference>
<dbReference type="InterPro" id="IPR023370">
    <property type="entry name" value="TrmO-like_N"/>
</dbReference>
<evidence type="ECO:0000259" key="3">
    <source>
        <dbReference type="PROSITE" id="PS51668"/>
    </source>
</evidence>
<dbReference type="SUPFAM" id="SSF118196">
    <property type="entry name" value="YaeB-like"/>
    <property type="match status" value="1"/>
</dbReference>
<protein>
    <submittedName>
        <fullName evidence="4">tRNA (N6-threonylcarbamoyladenosine(37)-N6)-methyltransferase TrmO</fullName>
    </submittedName>
</protein>
<evidence type="ECO:0000313" key="5">
    <source>
        <dbReference type="Proteomes" id="UP000721415"/>
    </source>
</evidence>
<dbReference type="Gene3D" id="2.40.30.70">
    <property type="entry name" value="YaeB-like"/>
    <property type="match status" value="1"/>
</dbReference>
<dbReference type="Pfam" id="PF01980">
    <property type="entry name" value="TrmO_N"/>
    <property type="match status" value="1"/>
</dbReference>
<dbReference type="InterPro" id="IPR040372">
    <property type="entry name" value="YaeB-like"/>
</dbReference>
<evidence type="ECO:0000256" key="1">
    <source>
        <dbReference type="ARBA" id="ARBA00022691"/>
    </source>
</evidence>
<proteinExistence type="inferred from homology"/>
<evidence type="ECO:0000256" key="2">
    <source>
        <dbReference type="ARBA" id="ARBA00033753"/>
    </source>
</evidence>
<dbReference type="PROSITE" id="PS51668">
    <property type="entry name" value="TSAA_2"/>
    <property type="match status" value="1"/>
</dbReference>
<keyword evidence="5" id="KW-1185">Reference proteome</keyword>
<organism evidence="4 5">
    <name type="scientific">Facklamia lactis</name>
    <dbReference type="NCBI Taxonomy" id="2749967"/>
    <lineage>
        <taxon>Bacteria</taxon>
        <taxon>Bacillati</taxon>
        <taxon>Bacillota</taxon>
        <taxon>Bacilli</taxon>
        <taxon>Lactobacillales</taxon>
        <taxon>Aerococcaceae</taxon>
        <taxon>Facklamia</taxon>
    </lineage>
</organism>
<gene>
    <name evidence="4" type="primary">tsaA</name>
    <name evidence="4" type="ORF">HZY91_00755</name>
</gene>
<name>A0ABS0LMZ4_9LACT</name>
<feature type="domain" description="TsaA-like" evidence="3">
    <location>
        <begin position="3"/>
        <end position="127"/>
    </location>
</feature>
<comment type="similarity">
    <text evidence="2">Belongs to the tRNA methyltransferase O family.</text>
</comment>
<dbReference type="InterPro" id="IPR036414">
    <property type="entry name" value="YaeB_N_sf"/>
</dbReference>
<evidence type="ECO:0000313" key="4">
    <source>
        <dbReference type="EMBL" id="MBG9985419.1"/>
    </source>
</evidence>